<evidence type="ECO:0000313" key="1">
    <source>
        <dbReference type="EMBL" id="GBP18077.1"/>
    </source>
</evidence>
<dbReference type="EMBL" id="BGZK01000093">
    <property type="protein sequence ID" value="GBP18077.1"/>
    <property type="molecule type" value="Genomic_DNA"/>
</dbReference>
<comment type="caution">
    <text evidence="1">The sequence shown here is derived from an EMBL/GenBank/DDBJ whole genome shotgun (WGS) entry which is preliminary data.</text>
</comment>
<organism evidence="1 2">
    <name type="scientific">Eumeta variegata</name>
    <name type="common">Bagworm moth</name>
    <name type="synonym">Eumeta japonica</name>
    <dbReference type="NCBI Taxonomy" id="151549"/>
    <lineage>
        <taxon>Eukaryota</taxon>
        <taxon>Metazoa</taxon>
        <taxon>Ecdysozoa</taxon>
        <taxon>Arthropoda</taxon>
        <taxon>Hexapoda</taxon>
        <taxon>Insecta</taxon>
        <taxon>Pterygota</taxon>
        <taxon>Neoptera</taxon>
        <taxon>Endopterygota</taxon>
        <taxon>Lepidoptera</taxon>
        <taxon>Glossata</taxon>
        <taxon>Ditrysia</taxon>
        <taxon>Tineoidea</taxon>
        <taxon>Psychidae</taxon>
        <taxon>Oiketicinae</taxon>
        <taxon>Eumeta</taxon>
    </lineage>
</organism>
<keyword evidence="2" id="KW-1185">Reference proteome</keyword>
<name>A0A4C1TVN8_EUMVA</name>
<dbReference type="AlphaFoldDB" id="A0A4C1TVN8"/>
<accession>A0A4C1TVN8</accession>
<reference evidence="1 2" key="1">
    <citation type="journal article" date="2019" name="Commun. Biol.">
        <title>The bagworm genome reveals a unique fibroin gene that provides high tensile strength.</title>
        <authorList>
            <person name="Kono N."/>
            <person name="Nakamura H."/>
            <person name="Ohtoshi R."/>
            <person name="Tomita M."/>
            <person name="Numata K."/>
            <person name="Arakawa K."/>
        </authorList>
    </citation>
    <scope>NUCLEOTIDE SEQUENCE [LARGE SCALE GENOMIC DNA]</scope>
</reference>
<sequence>MSGFGRPLFVRGVTRQESVNHRQMRSQNLQSKRPRARPTRLCLDYLKTRGVSSIVLSNIALNQLEFSHFASNFDGKDETRFGRPVTDNVGAILEKVEQGQAIGSYNMLKELEIDHKTVSTDLKKPDIQESTILECRSSLLKEIY</sequence>
<protein>
    <recommendedName>
        <fullName evidence="3">Histone-lysine N-methyltransferase SETMAR</fullName>
    </recommendedName>
</protein>
<dbReference type="OrthoDB" id="10032414at2759"/>
<evidence type="ECO:0000313" key="2">
    <source>
        <dbReference type="Proteomes" id="UP000299102"/>
    </source>
</evidence>
<dbReference type="Proteomes" id="UP000299102">
    <property type="component" value="Unassembled WGS sequence"/>
</dbReference>
<evidence type="ECO:0008006" key="3">
    <source>
        <dbReference type="Google" id="ProtNLM"/>
    </source>
</evidence>
<proteinExistence type="predicted"/>
<gene>
    <name evidence="1" type="ORF">EVAR_12855_1</name>
</gene>